<dbReference type="AlphaFoldDB" id="A0AAV6VTF0"/>
<dbReference type="PROSITE" id="PS50102">
    <property type="entry name" value="RRM"/>
    <property type="match status" value="4"/>
</dbReference>
<name>A0AAV6VTF0_9ARAC</name>
<accession>A0AAV6VTF0</accession>
<feature type="domain" description="RRM" evidence="4">
    <location>
        <begin position="341"/>
        <end position="415"/>
    </location>
</feature>
<keyword evidence="1 2" id="KW-0694">RNA-binding</keyword>
<sequence length="529" mass="60533">MVIVKKQSVTKRNQRKLKKDKKVVQVKQEEDNDNEVMTMAVSGGEDDHAFESHKFEDKDIDLDLEEDDVCDDSDEGFLKEKLSNLKKAKKLKLNKEESDEQPILKKAKKDGNIQNSKNQDPTKVTTEDKDIKIVASDRTKDYSGESQEKKDARSLYIGKLPSGVTKQDLKDLSKDIVEVYLHKRTDGHNSSFAFIRFDDEATAETNYKVLQRMKIRDEPCTVDYVGCKSSFKDVNSRKERNSKKLYIGDLPDDITEIELKNLSEDIVEVFISQGKKKFAFLLFKDKEAAEANLNILKTKKIKGQPLTVSYGSKNSVTLEKVVASGKPKDHSGESQETKEARSLYIGKLPNDLRKQDLKELSKDIVEVYIQKKMGGPNSRFAFIRFDDEATAEANYRALQRMKIKNQPFTVDYVGNKSSYHDVNLKKERNARKLYIGDLPADITETELKSLSGDIVETFISKGKKKFAFLMFDSEDKAESNYEVLKAKKIRDQPLVVKFNPSRDSITENTKRSQDDDLPDEQRSAKKIRR</sequence>
<dbReference type="InterPro" id="IPR000504">
    <property type="entry name" value="RRM_dom"/>
</dbReference>
<feature type="region of interest" description="Disordered" evidence="3">
    <location>
        <begin position="1"/>
        <end position="30"/>
    </location>
</feature>
<dbReference type="Gene3D" id="3.30.70.330">
    <property type="match status" value="4"/>
</dbReference>
<dbReference type="PANTHER" id="PTHR23189">
    <property type="entry name" value="RNA RECOGNITION MOTIF-CONTAINING"/>
    <property type="match status" value="1"/>
</dbReference>
<evidence type="ECO:0000313" key="6">
    <source>
        <dbReference type="Proteomes" id="UP000827092"/>
    </source>
</evidence>
<dbReference type="InterPro" id="IPR035979">
    <property type="entry name" value="RBD_domain_sf"/>
</dbReference>
<proteinExistence type="predicted"/>
<comment type="caution">
    <text evidence="5">The sequence shown here is derived from an EMBL/GenBank/DDBJ whole genome shotgun (WGS) entry which is preliminary data.</text>
</comment>
<feature type="domain" description="RRM" evidence="4">
    <location>
        <begin position="243"/>
        <end position="313"/>
    </location>
</feature>
<evidence type="ECO:0000256" key="3">
    <source>
        <dbReference type="SAM" id="MobiDB-lite"/>
    </source>
</evidence>
<dbReference type="Pfam" id="PF00076">
    <property type="entry name" value="RRM_1"/>
    <property type="match status" value="4"/>
</dbReference>
<keyword evidence="6" id="KW-1185">Reference proteome</keyword>
<feature type="domain" description="RRM" evidence="4">
    <location>
        <begin position="431"/>
        <end position="501"/>
    </location>
</feature>
<dbReference type="Proteomes" id="UP000827092">
    <property type="component" value="Unassembled WGS sequence"/>
</dbReference>
<evidence type="ECO:0000256" key="1">
    <source>
        <dbReference type="ARBA" id="ARBA00022884"/>
    </source>
</evidence>
<feature type="compositionally biased region" description="Basic and acidic residues" evidence="3">
    <location>
        <begin position="504"/>
        <end position="523"/>
    </location>
</feature>
<reference evidence="5 6" key="1">
    <citation type="journal article" date="2022" name="Nat. Ecol. Evol.">
        <title>A masculinizing supergene underlies an exaggerated male reproductive morph in a spider.</title>
        <authorList>
            <person name="Hendrickx F."/>
            <person name="De Corte Z."/>
            <person name="Sonet G."/>
            <person name="Van Belleghem S.M."/>
            <person name="Kostlbacher S."/>
            <person name="Vangestel C."/>
        </authorList>
    </citation>
    <scope>NUCLEOTIDE SEQUENCE [LARGE SCALE GENOMIC DNA]</scope>
    <source>
        <strain evidence="5">W744_W776</strain>
    </source>
</reference>
<protein>
    <recommendedName>
        <fullName evidence="4">RRM domain-containing protein</fullName>
    </recommendedName>
</protein>
<evidence type="ECO:0000313" key="5">
    <source>
        <dbReference type="EMBL" id="KAG8199313.1"/>
    </source>
</evidence>
<dbReference type="GO" id="GO:0003723">
    <property type="term" value="F:RNA binding"/>
    <property type="evidence" value="ECO:0007669"/>
    <property type="project" value="UniProtKB-UniRule"/>
</dbReference>
<dbReference type="EMBL" id="JAFNEN010000028">
    <property type="protein sequence ID" value="KAG8199313.1"/>
    <property type="molecule type" value="Genomic_DNA"/>
</dbReference>
<feature type="region of interest" description="Disordered" evidence="3">
    <location>
        <begin position="92"/>
        <end position="130"/>
    </location>
</feature>
<dbReference type="InterPro" id="IPR012677">
    <property type="entry name" value="Nucleotide-bd_a/b_plait_sf"/>
</dbReference>
<feature type="compositionally biased region" description="Polar residues" evidence="3">
    <location>
        <begin position="112"/>
        <end position="124"/>
    </location>
</feature>
<dbReference type="CDD" id="cd00590">
    <property type="entry name" value="RRM_SF"/>
    <property type="match status" value="3"/>
</dbReference>
<feature type="compositionally biased region" description="Basic residues" evidence="3">
    <location>
        <begin position="8"/>
        <end position="21"/>
    </location>
</feature>
<evidence type="ECO:0000256" key="2">
    <source>
        <dbReference type="PROSITE-ProRule" id="PRU00176"/>
    </source>
</evidence>
<feature type="domain" description="RRM" evidence="4">
    <location>
        <begin position="153"/>
        <end position="227"/>
    </location>
</feature>
<dbReference type="SMART" id="SM00360">
    <property type="entry name" value="RRM"/>
    <property type="match status" value="4"/>
</dbReference>
<organism evidence="5 6">
    <name type="scientific">Oedothorax gibbosus</name>
    <dbReference type="NCBI Taxonomy" id="931172"/>
    <lineage>
        <taxon>Eukaryota</taxon>
        <taxon>Metazoa</taxon>
        <taxon>Ecdysozoa</taxon>
        <taxon>Arthropoda</taxon>
        <taxon>Chelicerata</taxon>
        <taxon>Arachnida</taxon>
        <taxon>Araneae</taxon>
        <taxon>Araneomorphae</taxon>
        <taxon>Entelegynae</taxon>
        <taxon>Araneoidea</taxon>
        <taxon>Linyphiidae</taxon>
        <taxon>Erigoninae</taxon>
        <taxon>Oedothorax</taxon>
    </lineage>
</organism>
<dbReference type="SUPFAM" id="SSF54928">
    <property type="entry name" value="RNA-binding domain, RBD"/>
    <property type="match status" value="4"/>
</dbReference>
<evidence type="ECO:0000259" key="4">
    <source>
        <dbReference type="PROSITE" id="PS50102"/>
    </source>
</evidence>
<feature type="region of interest" description="Disordered" evidence="3">
    <location>
        <begin position="500"/>
        <end position="529"/>
    </location>
</feature>
<gene>
    <name evidence="5" type="ORF">JTE90_011780</name>
</gene>